<dbReference type="Proteomes" id="UP000240424">
    <property type="component" value="Unassembled WGS sequence"/>
</dbReference>
<dbReference type="STRING" id="1841861.GCA_900157365_02286"/>
<gene>
    <name evidence="1" type="ORF">MNAB215_3966</name>
</gene>
<reference evidence="1 2" key="1">
    <citation type="submission" date="2017-01" db="EMBL/GenBank/DDBJ databases">
        <authorList>
            <consortium name="Urmite Genomes"/>
        </authorList>
    </citation>
    <scope>NUCLEOTIDE SEQUENCE [LARGE SCALE GENOMIC DNA]</scope>
    <source>
        <strain evidence="1 2">AB215</strain>
    </source>
</reference>
<sequence>MSIGEKLAHKAEAVNGATTKYFGRATPDCYVVVGSR</sequence>
<dbReference type="EMBL" id="FUEZ01000004">
    <property type="protein sequence ID" value="SPM41751.1"/>
    <property type="molecule type" value="Genomic_DNA"/>
</dbReference>
<keyword evidence="2" id="KW-1185">Reference proteome</keyword>
<name>A0A2U3PDC0_9MYCO</name>
<organism evidence="1 2">
    <name type="scientific">Mycobacterium numidiamassiliense</name>
    <dbReference type="NCBI Taxonomy" id="1841861"/>
    <lineage>
        <taxon>Bacteria</taxon>
        <taxon>Bacillati</taxon>
        <taxon>Actinomycetota</taxon>
        <taxon>Actinomycetes</taxon>
        <taxon>Mycobacteriales</taxon>
        <taxon>Mycobacteriaceae</taxon>
        <taxon>Mycobacterium</taxon>
    </lineage>
</organism>
<evidence type="ECO:0000313" key="2">
    <source>
        <dbReference type="Proteomes" id="UP000240424"/>
    </source>
</evidence>
<accession>A0A2U3PDC0</accession>
<proteinExistence type="predicted"/>
<dbReference type="AlphaFoldDB" id="A0A2U3PDC0"/>
<evidence type="ECO:0000313" key="1">
    <source>
        <dbReference type="EMBL" id="SPM41751.1"/>
    </source>
</evidence>
<protein>
    <submittedName>
        <fullName evidence="1">Mycobacterium numidiamassiliense ORFan</fullName>
    </submittedName>
</protein>